<dbReference type="Proteomes" id="UP000053660">
    <property type="component" value="Unassembled WGS sequence"/>
</dbReference>
<gene>
    <name evidence="2" type="ORF">OESDEN_20208</name>
</gene>
<dbReference type="GO" id="GO:0016020">
    <property type="term" value="C:membrane"/>
    <property type="evidence" value="ECO:0007669"/>
    <property type="project" value="TreeGrafter"/>
</dbReference>
<dbReference type="OrthoDB" id="1700726at2759"/>
<reference evidence="2 3" key="1">
    <citation type="submission" date="2014-03" db="EMBL/GenBank/DDBJ databases">
        <title>Draft genome of the hookworm Oesophagostomum dentatum.</title>
        <authorList>
            <person name="Mitreva M."/>
        </authorList>
    </citation>
    <scope>NUCLEOTIDE SEQUENCE [LARGE SCALE GENOMIC DNA]</scope>
    <source>
        <strain evidence="2 3">OD-Hann</strain>
    </source>
</reference>
<proteinExistence type="predicted"/>
<dbReference type="PANTHER" id="PTHR43272:SF89">
    <property type="entry name" value="LONG-CHAIN-FATTY-ACID--COA LIGASE"/>
    <property type="match status" value="1"/>
</dbReference>
<name>A0A0B1S5E5_OESDE</name>
<feature type="non-terminal residue" evidence="2">
    <location>
        <position position="1"/>
    </location>
</feature>
<dbReference type="PANTHER" id="PTHR43272">
    <property type="entry name" value="LONG-CHAIN-FATTY-ACID--COA LIGASE"/>
    <property type="match status" value="1"/>
</dbReference>
<evidence type="ECO:0000256" key="1">
    <source>
        <dbReference type="ARBA" id="ARBA00022598"/>
    </source>
</evidence>
<evidence type="ECO:0000313" key="2">
    <source>
        <dbReference type="EMBL" id="KHJ80124.1"/>
    </source>
</evidence>
<accession>A0A0B1S5E5</accession>
<evidence type="ECO:0000313" key="3">
    <source>
        <dbReference type="Proteomes" id="UP000053660"/>
    </source>
</evidence>
<keyword evidence="3" id="KW-1185">Reference proteome</keyword>
<dbReference type="AlphaFoldDB" id="A0A0B1S5E5"/>
<dbReference type="EMBL" id="KN601769">
    <property type="protein sequence ID" value="KHJ80124.1"/>
    <property type="molecule type" value="Genomic_DNA"/>
</dbReference>
<sequence>FQIFVTGLTTRSFLVGIAVVNVAFLREALRSRGDLARYADQPIEKLLSESDVRRFVLQELNRIGKEKGLQSIELIKGIHLIHEELTAESGLVTPTLKLRRHLLKQKFAKEIDLLFTEEKHCSRCYSHLFYDCRKCFIMNKCL</sequence>
<organism evidence="2 3">
    <name type="scientific">Oesophagostomum dentatum</name>
    <name type="common">Nodular worm</name>
    <dbReference type="NCBI Taxonomy" id="61180"/>
    <lineage>
        <taxon>Eukaryota</taxon>
        <taxon>Metazoa</taxon>
        <taxon>Ecdysozoa</taxon>
        <taxon>Nematoda</taxon>
        <taxon>Chromadorea</taxon>
        <taxon>Rhabditida</taxon>
        <taxon>Rhabditina</taxon>
        <taxon>Rhabditomorpha</taxon>
        <taxon>Strongyloidea</taxon>
        <taxon>Strongylidae</taxon>
        <taxon>Oesophagostomum</taxon>
    </lineage>
</organism>
<keyword evidence="1" id="KW-0436">Ligase</keyword>
<dbReference type="GO" id="GO:0005783">
    <property type="term" value="C:endoplasmic reticulum"/>
    <property type="evidence" value="ECO:0007669"/>
    <property type="project" value="TreeGrafter"/>
</dbReference>
<evidence type="ECO:0008006" key="4">
    <source>
        <dbReference type="Google" id="ProtNLM"/>
    </source>
</evidence>
<protein>
    <recommendedName>
        <fullName evidence="4">AMP-dependent synthetase/ligase domain-containing protein</fullName>
    </recommendedName>
</protein>
<dbReference type="GO" id="GO:0004467">
    <property type="term" value="F:long-chain fatty acid-CoA ligase activity"/>
    <property type="evidence" value="ECO:0007669"/>
    <property type="project" value="TreeGrafter"/>
</dbReference>